<reference evidence="1 2" key="1">
    <citation type="submission" date="2024-08" db="EMBL/GenBank/DDBJ databases">
        <authorList>
            <person name="Cucini C."/>
            <person name="Frati F."/>
        </authorList>
    </citation>
    <scope>NUCLEOTIDE SEQUENCE [LARGE SCALE GENOMIC DNA]</scope>
</reference>
<sequence>MNSVQKFSSLSIRFASAIKYPVEVIPSRGLGFVHVPLTRTTNLLQTGQPMCSDADPEQIVQLKSPEELKDAMCTDKYYAEKRGNEIVAFAATKKLLVEEKLRKIMSGNTAPLDNIVVENRRCKPSIARSICPVVHEEL</sequence>
<comment type="caution">
    <text evidence="1">The sequence shown here is derived from an EMBL/GenBank/DDBJ whole genome shotgun (WGS) entry which is preliminary data.</text>
</comment>
<evidence type="ECO:0000313" key="2">
    <source>
        <dbReference type="Proteomes" id="UP001642540"/>
    </source>
</evidence>
<dbReference type="Proteomes" id="UP001642540">
    <property type="component" value="Unassembled WGS sequence"/>
</dbReference>
<protein>
    <submittedName>
        <fullName evidence="1">Uncharacterized protein</fullName>
    </submittedName>
</protein>
<proteinExistence type="predicted"/>
<keyword evidence="2" id="KW-1185">Reference proteome</keyword>
<evidence type="ECO:0000313" key="1">
    <source>
        <dbReference type="EMBL" id="CAL8109419.1"/>
    </source>
</evidence>
<name>A0ABP1QP13_9HEXA</name>
<accession>A0ABP1QP13</accession>
<gene>
    <name evidence="1" type="ORF">ODALV1_LOCUS13347</name>
</gene>
<dbReference type="EMBL" id="CAXLJM020000041">
    <property type="protein sequence ID" value="CAL8109419.1"/>
    <property type="molecule type" value="Genomic_DNA"/>
</dbReference>
<organism evidence="1 2">
    <name type="scientific">Orchesella dallaii</name>
    <dbReference type="NCBI Taxonomy" id="48710"/>
    <lineage>
        <taxon>Eukaryota</taxon>
        <taxon>Metazoa</taxon>
        <taxon>Ecdysozoa</taxon>
        <taxon>Arthropoda</taxon>
        <taxon>Hexapoda</taxon>
        <taxon>Collembola</taxon>
        <taxon>Entomobryomorpha</taxon>
        <taxon>Entomobryoidea</taxon>
        <taxon>Orchesellidae</taxon>
        <taxon>Orchesellinae</taxon>
        <taxon>Orchesella</taxon>
    </lineage>
</organism>